<dbReference type="OrthoDB" id="9766909at2"/>
<evidence type="ECO:0000256" key="13">
    <source>
        <dbReference type="ARBA" id="ARBA00023316"/>
    </source>
</evidence>
<dbReference type="Proteomes" id="UP000003573">
    <property type="component" value="Unassembled WGS sequence"/>
</dbReference>
<keyword evidence="2" id="KW-0121">Carboxypeptidase</keyword>
<keyword evidence="11 16" id="KW-0472">Membrane</keyword>
<keyword evidence="20" id="KW-1185">Reference proteome</keyword>
<keyword evidence="4" id="KW-0328">Glycosyltransferase</keyword>
<evidence type="ECO:0000256" key="16">
    <source>
        <dbReference type="SAM" id="Phobius"/>
    </source>
</evidence>
<dbReference type="InterPro" id="IPR023346">
    <property type="entry name" value="Lysozyme-like_dom_sf"/>
</dbReference>
<keyword evidence="5" id="KW-0808">Transferase</keyword>
<evidence type="ECO:0000256" key="6">
    <source>
        <dbReference type="ARBA" id="ARBA00022692"/>
    </source>
</evidence>
<comment type="caution">
    <text evidence="19">The sequence shown here is derived from an EMBL/GenBank/DDBJ whole genome shotgun (WGS) entry which is preliminary data.</text>
</comment>
<dbReference type="InterPro" id="IPR050396">
    <property type="entry name" value="Glycosyltr_51/Transpeptidase"/>
</dbReference>
<evidence type="ECO:0000259" key="17">
    <source>
        <dbReference type="Pfam" id="PF00905"/>
    </source>
</evidence>
<evidence type="ECO:0000256" key="9">
    <source>
        <dbReference type="ARBA" id="ARBA00022984"/>
    </source>
</evidence>
<dbReference type="EMBL" id="AEUW02000001">
    <property type="protein sequence ID" value="EHJ52438.1"/>
    <property type="molecule type" value="Genomic_DNA"/>
</dbReference>
<evidence type="ECO:0000256" key="14">
    <source>
        <dbReference type="ARBA" id="ARBA00034000"/>
    </source>
</evidence>
<evidence type="ECO:0000256" key="15">
    <source>
        <dbReference type="ARBA" id="ARBA00049902"/>
    </source>
</evidence>
<dbReference type="GO" id="GO:0009252">
    <property type="term" value="P:peptidoglycan biosynthetic process"/>
    <property type="evidence" value="ECO:0007669"/>
    <property type="project" value="UniProtKB-KW"/>
</dbReference>
<reference evidence="19 20" key="1">
    <citation type="journal article" date="2014" name="Int. J. Syst. Evol. Microbiol.">
        <title>Phylogenomics and the dynamic genome evolution of the genus Streptococcus.</title>
        <authorList>
            <consortium name="The Broad Institute Genome Sequencing Platform"/>
            <person name="Richards V.P."/>
            <person name="Palmer S.R."/>
            <person name="Pavinski Bitar P.D."/>
            <person name="Qin X."/>
            <person name="Weinstock G.M."/>
            <person name="Highlander S.K."/>
            <person name="Town C.D."/>
            <person name="Burne R.A."/>
            <person name="Stanhope M.J."/>
        </authorList>
    </citation>
    <scope>NUCLEOTIDE SEQUENCE [LARGE SCALE GENOMIC DNA]</scope>
    <source>
        <strain evidence="19 20">NCTC 11558</strain>
    </source>
</reference>
<evidence type="ECO:0000256" key="1">
    <source>
        <dbReference type="ARBA" id="ARBA00022475"/>
    </source>
</evidence>
<accession>G5JWA3</accession>
<dbReference type="Pfam" id="PF00905">
    <property type="entry name" value="Transpeptidase"/>
    <property type="match status" value="1"/>
</dbReference>
<feature type="domain" description="Glycosyl transferase family 51" evidence="18">
    <location>
        <begin position="128"/>
        <end position="302"/>
    </location>
</feature>
<dbReference type="SUPFAM" id="SSF53955">
    <property type="entry name" value="Lysozyme-like"/>
    <property type="match status" value="1"/>
</dbReference>
<name>G5JWA3_9STRE</name>
<dbReference type="NCBIfam" id="NF038274">
    <property type="entry name" value="strep_PBP1B"/>
    <property type="match status" value="1"/>
</dbReference>
<comment type="catalytic activity">
    <reaction evidence="14">
        <text>Preferential cleavage: (Ac)2-L-Lys-D-Ala-|-D-Ala. Also transpeptidation of peptidyl-alanyl moieties that are N-acyl substituents of D-alanine.</text>
        <dbReference type="EC" id="3.4.16.4"/>
    </reaction>
</comment>
<dbReference type="AlphaFoldDB" id="G5JWA3"/>
<evidence type="ECO:0000256" key="10">
    <source>
        <dbReference type="ARBA" id="ARBA00022989"/>
    </source>
</evidence>
<evidence type="ECO:0000313" key="20">
    <source>
        <dbReference type="Proteomes" id="UP000003573"/>
    </source>
</evidence>
<protein>
    <submittedName>
        <fullName evidence="19">Transglycosylase</fullName>
    </submittedName>
</protein>
<dbReference type="GO" id="GO:0071555">
    <property type="term" value="P:cell wall organization"/>
    <property type="evidence" value="ECO:0007669"/>
    <property type="project" value="UniProtKB-KW"/>
</dbReference>
<dbReference type="SUPFAM" id="SSF56601">
    <property type="entry name" value="beta-lactamase/transpeptidase-like"/>
    <property type="match status" value="1"/>
</dbReference>
<keyword evidence="7" id="KW-0378">Hydrolase</keyword>
<dbReference type="Gene3D" id="3.40.710.10">
    <property type="entry name" value="DD-peptidase/beta-lactamase superfamily"/>
    <property type="match status" value="1"/>
</dbReference>
<evidence type="ECO:0000259" key="18">
    <source>
        <dbReference type="Pfam" id="PF00912"/>
    </source>
</evidence>
<keyword evidence="9" id="KW-0573">Peptidoglycan synthesis</keyword>
<dbReference type="PANTHER" id="PTHR32282">
    <property type="entry name" value="BINDING PROTEIN TRANSPEPTIDASE, PUTATIVE-RELATED"/>
    <property type="match status" value="1"/>
</dbReference>
<feature type="domain" description="Penicillin-binding protein transpeptidase" evidence="17">
    <location>
        <begin position="439"/>
        <end position="671"/>
    </location>
</feature>
<dbReference type="GO" id="GO:0008360">
    <property type="term" value="P:regulation of cell shape"/>
    <property type="evidence" value="ECO:0007669"/>
    <property type="project" value="UniProtKB-KW"/>
</dbReference>
<evidence type="ECO:0000313" key="19">
    <source>
        <dbReference type="EMBL" id="EHJ52438.1"/>
    </source>
</evidence>
<dbReference type="GO" id="GO:0009002">
    <property type="term" value="F:serine-type D-Ala-D-Ala carboxypeptidase activity"/>
    <property type="evidence" value="ECO:0007669"/>
    <property type="project" value="UniProtKB-EC"/>
</dbReference>
<dbReference type="Gene3D" id="1.10.3810.10">
    <property type="entry name" value="Biosynthetic peptidoglycan transglycosylase-like"/>
    <property type="match status" value="1"/>
</dbReference>
<dbReference type="InterPro" id="IPR036950">
    <property type="entry name" value="PBP_transglycosylase"/>
</dbReference>
<dbReference type="Gene3D" id="3.40.50.12800">
    <property type="match status" value="1"/>
</dbReference>
<evidence type="ECO:0000256" key="7">
    <source>
        <dbReference type="ARBA" id="ARBA00022801"/>
    </source>
</evidence>
<dbReference type="GO" id="GO:0006508">
    <property type="term" value="P:proteolysis"/>
    <property type="evidence" value="ECO:0007669"/>
    <property type="project" value="UniProtKB-KW"/>
</dbReference>
<feature type="transmembrane region" description="Helical" evidence="16">
    <location>
        <begin position="74"/>
        <end position="95"/>
    </location>
</feature>
<keyword evidence="12" id="KW-0511">Multifunctional enzyme</keyword>
<keyword evidence="8" id="KW-0133">Cell shape</keyword>
<dbReference type="GO" id="GO:0030288">
    <property type="term" value="C:outer membrane-bounded periplasmic space"/>
    <property type="evidence" value="ECO:0007669"/>
    <property type="project" value="TreeGrafter"/>
</dbReference>
<dbReference type="GO" id="GO:0008955">
    <property type="term" value="F:peptidoglycan glycosyltransferase activity"/>
    <property type="evidence" value="ECO:0007669"/>
    <property type="project" value="UniProtKB-EC"/>
</dbReference>
<proteinExistence type="predicted"/>
<evidence type="ECO:0000256" key="5">
    <source>
        <dbReference type="ARBA" id="ARBA00022679"/>
    </source>
</evidence>
<evidence type="ECO:0000256" key="3">
    <source>
        <dbReference type="ARBA" id="ARBA00022670"/>
    </source>
</evidence>
<evidence type="ECO:0000256" key="8">
    <source>
        <dbReference type="ARBA" id="ARBA00022960"/>
    </source>
</evidence>
<dbReference type="InterPro" id="IPR001264">
    <property type="entry name" value="Glyco_trans_51"/>
</dbReference>
<keyword evidence="6 16" id="KW-0812">Transmembrane</keyword>
<keyword evidence="10 16" id="KW-1133">Transmembrane helix</keyword>
<dbReference type="PANTHER" id="PTHR32282:SF32">
    <property type="entry name" value="PENICILLIN-BINDING PROTEIN 2A"/>
    <property type="match status" value="1"/>
</dbReference>
<sequence length="803" mass="89046">MSILNKLKTIKKNIHVRLKKISRRRVHSSSFSFKRLLKNVKNFFKNQKKQQLYHSDYLDFGAVFLRTLKLLSNFTYILILLFALLGLGVGLGYFASQVDSVKIPKKSTLVTKVNALTRISKMTYSDNSLISNIDADLLRTPVESKDISQNMKKAIIATEDENFKTHKGIVPKAVFRATFASVLGFGEGSGGSTLTQQLLKQQVLGDDPTFKRKTKEMIYALALERYIDKDTILTDYLNVSPFGRNNRGQNIAGIEEAAQGIFGVSSKDLTIPQAAFLAGLPQSPINYSPYTAAGQFKNQKEMRLGLKRAQNVLYNMYRTGVLSKSDYNNYKAYDLTKDFKQPQIAKVNEHDYLYYSVFREARQAMYDYLIKRDKVSSKDLKNDKTKEAYKDKATQELRLGGYNITTTINKKVYNAMQTAVAQHGNALDDKSGKVEVGNVLMDNSSGAVLGFIGGRNYKENQNNHAFDTARSPGSSIKPMLAYGPAIDQGLIGSASMLSNYPTTFSGGQKIMHGRDEGTAMVDLQEALDVSWNIPAYWTYQNLLKKGVNVSDYMEKMNYAIADYNIESLPLGGGIETSVAQQTNGYQTIANGGVYQKQYMVEKITDSSGKIIYQHKSDPVRIYSKATASILNELLRGPISSGRTTTFKDKLKKLNAGLAGADWTGKTGTTDDYSDVWLLLSTPKVTLGGWAGHDDNRSLESSAGYHNNAQYMAYLVNTINQADPQVLGTNQRFNLDANVIKTNVLKSTGLKPAAVNVNGKKITLSGQQTTSYWAKNGPGNTTYKFAVGGSDSDYQKAWNAILGR</sequence>
<keyword evidence="3" id="KW-0645">Protease</keyword>
<organism evidence="19 20">
    <name type="scientific">Streptococcus macacae NCTC 11558</name>
    <dbReference type="NCBI Taxonomy" id="764298"/>
    <lineage>
        <taxon>Bacteria</taxon>
        <taxon>Bacillati</taxon>
        <taxon>Bacillota</taxon>
        <taxon>Bacilli</taxon>
        <taxon>Lactobacillales</taxon>
        <taxon>Streptococcaceae</taxon>
        <taxon>Streptococcus</taxon>
    </lineage>
</organism>
<evidence type="ECO:0000256" key="4">
    <source>
        <dbReference type="ARBA" id="ARBA00022676"/>
    </source>
</evidence>
<evidence type="ECO:0000256" key="11">
    <source>
        <dbReference type="ARBA" id="ARBA00023136"/>
    </source>
</evidence>
<evidence type="ECO:0000256" key="2">
    <source>
        <dbReference type="ARBA" id="ARBA00022645"/>
    </source>
</evidence>
<dbReference type="InterPro" id="IPR012338">
    <property type="entry name" value="Beta-lactam/transpept-like"/>
</dbReference>
<gene>
    <name evidence="19" type="ORF">STRMA_1849</name>
</gene>
<dbReference type="InterPro" id="IPR001460">
    <property type="entry name" value="PCN-bd_Tpept"/>
</dbReference>
<keyword evidence="13" id="KW-0961">Cell wall biogenesis/degradation</keyword>
<dbReference type="RefSeq" id="WP_003080452.1">
    <property type="nucleotide sequence ID" value="NZ_AEUW02000001.1"/>
</dbReference>
<dbReference type="eggNOG" id="COG0744">
    <property type="taxonomic scope" value="Bacteria"/>
</dbReference>
<comment type="catalytic activity">
    <reaction evidence="15">
        <text>[GlcNAc-(1-&gt;4)-Mur2Ac(oyl-L-Ala-gamma-D-Glu-L-Lys-D-Ala-D-Ala)](n)-di-trans,octa-cis-undecaprenyl diphosphate + beta-D-GlcNAc-(1-&gt;4)-Mur2Ac(oyl-L-Ala-gamma-D-Glu-L-Lys-D-Ala-D-Ala)-di-trans,octa-cis-undecaprenyl diphosphate = [GlcNAc-(1-&gt;4)-Mur2Ac(oyl-L-Ala-gamma-D-Glu-L-Lys-D-Ala-D-Ala)](n+1)-di-trans,octa-cis-undecaprenyl diphosphate + di-trans,octa-cis-undecaprenyl diphosphate + H(+)</text>
        <dbReference type="Rhea" id="RHEA:23708"/>
        <dbReference type="Rhea" id="RHEA-COMP:9602"/>
        <dbReference type="Rhea" id="RHEA-COMP:9603"/>
        <dbReference type="ChEBI" id="CHEBI:15378"/>
        <dbReference type="ChEBI" id="CHEBI:58405"/>
        <dbReference type="ChEBI" id="CHEBI:60033"/>
        <dbReference type="ChEBI" id="CHEBI:78435"/>
        <dbReference type="EC" id="2.4.99.28"/>
    </reaction>
</comment>
<keyword evidence="1" id="KW-1003">Cell membrane</keyword>
<evidence type="ECO:0000256" key="12">
    <source>
        <dbReference type="ARBA" id="ARBA00023268"/>
    </source>
</evidence>
<dbReference type="STRING" id="764298.STRMA_1849"/>
<dbReference type="GO" id="GO:0008658">
    <property type="term" value="F:penicillin binding"/>
    <property type="evidence" value="ECO:0007669"/>
    <property type="project" value="InterPro"/>
</dbReference>
<dbReference type="Pfam" id="PF00912">
    <property type="entry name" value="Transgly"/>
    <property type="match status" value="1"/>
</dbReference>